<evidence type="ECO:0000313" key="2">
    <source>
        <dbReference type="EMBL" id="BAQ67613.1"/>
    </source>
</evidence>
<evidence type="ECO:0000313" key="4">
    <source>
        <dbReference type="Proteomes" id="UP000064912"/>
    </source>
</evidence>
<reference evidence="2 4" key="1">
    <citation type="submission" date="2015-02" db="EMBL/GenBank/DDBJ databases">
        <title>Genome sequene of Rhodovulum sulfidophilum DSM 2351.</title>
        <authorList>
            <person name="Nagao N."/>
        </authorList>
    </citation>
    <scope>NUCLEOTIDE SEQUENCE [LARGE SCALE GENOMIC DNA]</scope>
    <source>
        <strain evidence="2 4">DSM 2351</strain>
    </source>
</reference>
<dbReference type="PATRIC" id="fig|35806.4.peg.1690"/>
<protein>
    <submittedName>
        <fullName evidence="2">Uncharacterized protein</fullName>
    </submittedName>
</protein>
<dbReference type="EMBL" id="AP014800">
    <property type="protein sequence ID" value="BAQ68792.1"/>
    <property type="molecule type" value="Genomic_DNA"/>
</dbReference>
<organism evidence="2 4">
    <name type="scientific">Rhodovulum sulfidophilum</name>
    <name type="common">Rhodobacter sulfidophilus</name>
    <dbReference type="NCBI Taxonomy" id="35806"/>
    <lineage>
        <taxon>Bacteria</taxon>
        <taxon>Pseudomonadati</taxon>
        <taxon>Pseudomonadota</taxon>
        <taxon>Alphaproteobacteria</taxon>
        <taxon>Rhodobacterales</taxon>
        <taxon>Paracoccaceae</taxon>
        <taxon>Rhodovulum</taxon>
    </lineage>
</organism>
<dbReference type="KEGG" id="rsu:NHU_00443"/>
<sequence>MTDDFSPEPGAVDLFGNPVEPLRDRRGRPCFRKDKANQDFVAARRAAGWSHEMIAVELGCDEKTLRKYFSRELQHGRLMVEGMCLDVLMKRAREGHTPSVRQLQERIDRVAPPAPKPKPEREETKPEPKGKKQARLEAAARPAEDYGSLYDRIPRQ</sequence>
<dbReference type="EMBL" id="AP014800">
    <property type="protein sequence ID" value="BAQ67613.1"/>
    <property type="molecule type" value="Genomic_DNA"/>
</dbReference>
<feature type="compositionally biased region" description="Basic and acidic residues" evidence="1">
    <location>
        <begin position="117"/>
        <end position="130"/>
    </location>
</feature>
<gene>
    <name evidence="2" type="ORF">NHU_00443</name>
    <name evidence="3" type="ORF">NHU_01635</name>
</gene>
<name>A0A0D6AXG3_RHOSU</name>
<dbReference type="AlphaFoldDB" id="A0A0D6AXG3"/>
<dbReference type="eggNOG" id="COG2207">
    <property type="taxonomic scope" value="Bacteria"/>
</dbReference>
<feature type="region of interest" description="Disordered" evidence="1">
    <location>
        <begin position="95"/>
        <end position="156"/>
    </location>
</feature>
<evidence type="ECO:0000256" key="1">
    <source>
        <dbReference type="SAM" id="MobiDB-lite"/>
    </source>
</evidence>
<accession>A0A0D6AXG3</accession>
<dbReference type="Proteomes" id="UP000064912">
    <property type="component" value="Chromosome"/>
</dbReference>
<evidence type="ECO:0000313" key="3">
    <source>
        <dbReference type="EMBL" id="BAQ68792.1"/>
    </source>
</evidence>
<dbReference type="KEGG" id="rsu:NHU_01635"/>
<proteinExistence type="predicted"/>